<keyword evidence="1" id="KW-0732">Signal</keyword>
<keyword evidence="4" id="KW-1185">Reference proteome</keyword>
<dbReference type="Pfam" id="PF07486">
    <property type="entry name" value="Hydrolase_2"/>
    <property type="match status" value="1"/>
</dbReference>
<dbReference type="GO" id="GO:0016787">
    <property type="term" value="F:hydrolase activity"/>
    <property type="evidence" value="ECO:0007669"/>
    <property type="project" value="UniProtKB-KW"/>
</dbReference>
<proteinExistence type="predicted"/>
<protein>
    <submittedName>
        <fullName evidence="3">Cell wall hydrolase</fullName>
    </submittedName>
</protein>
<gene>
    <name evidence="3" type="ORF">M9980_12050</name>
</gene>
<dbReference type="RefSeq" id="WP_250751233.1">
    <property type="nucleotide sequence ID" value="NZ_CP098401.1"/>
</dbReference>
<evidence type="ECO:0000259" key="2">
    <source>
        <dbReference type="Pfam" id="PF07486"/>
    </source>
</evidence>
<reference evidence="3" key="1">
    <citation type="submission" date="2022-05" db="EMBL/GenBank/DDBJ databases">
        <title>Sphingomonas sp. strain RMG20 Genome sequencing and assembly.</title>
        <authorList>
            <person name="Kim I."/>
        </authorList>
    </citation>
    <scope>NUCLEOTIDE SEQUENCE</scope>
    <source>
        <strain evidence="3">RMG20</strain>
    </source>
</reference>
<name>A0ABY4TTI8_9SPHN</name>
<feature type="signal peptide" evidence="1">
    <location>
        <begin position="1"/>
        <end position="29"/>
    </location>
</feature>
<accession>A0ABY4TTI8</accession>
<dbReference type="InterPro" id="IPR042047">
    <property type="entry name" value="SleB_dom1"/>
</dbReference>
<sequence length="223" mass="23540">MSLVARAATFAAVTFCAGFLLGTTTPGFAQELSPVQMSTLNALAVPQVPTIQSPAAVPQDAAPAVARPAVVQVQPIPTETATAPDEEDFDSLSEAVAAQDHAIEDREMRCLAAGVFFESKGEPLTGQLAVAQTIINRTKSGRFPKSICSVLTQRGQFSFVRGGVVPSAEGRSGWTTAVAIAKVAARDLWDGAADSALFFHARRVAPGWRMQKVAAIGNHVFYR</sequence>
<dbReference type="Proteomes" id="UP001055580">
    <property type="component" value="Chromosome"/>
</dbReference>
<keyword evidence="3" id="KW-0378">Hydrolase</keyword>
<evidence type="ECO:0000256" key="1">
    <source>
        <dbReference type="SAM" id="SignalP"/>
    </source>
</evidence>
<feature type="chain" id="PRO_5047508645" evidence="1">
    <location>
        <begin position="30"/>
        <end position="223"/>
    </location>
</feature>
<dbReference type="InterPro" id="IPR011105">
    <property type="entry name" value="Cell_wall_hydrolase_SleB"/>
</dbReference>
<feature type="domain" description="Cell wall hydrolase SleB" evidence="2">
    <location>
        <begin position="121"/>
        <end position="222"/>
    </location>
</feature>
<dbReference type="Gene3D" id="1.10.10.2520">
    <property type="entry name" value="Cell wall hydrolase SleB, domain 1"/>
    <property type="match status" value="1"/>
</dbReference>
<evidence type="ECO:0000313" key="4">
    <source>
        <dbReference type="Proteomes" id="UP001055580"/>
    </source>
</evidence>
<organism evidence="3 4">
    <name type="scientific">Sphingomonas donggukensis</name>
    <dbReference type="NCBI Taxonomy" id="2949093"/>
    <lineage>
        <taxon>Bacteria</taxon>
        <taxon>Pseudomonadati</taxon>
        <taxon>Pseudomonadota</taxon>
        <taxon>Alphaproteobacteria</taxon>
        <taxon>Sphingomonadales</taxon>
        <taxon>Sphingomonadaceae</taxon>
        <taxon>Sphingomonas</taxon>
    </lineage>
</organism>
<evidence type="ECO:0000313" key="3">
    <source>
        <dbReference type="EMBL" id="URW75264.1"/>
    </source>
</evidence>
<dbReference type="EMBL" id="CP098401">
    <property type="protein sequence ID" value="URW75264.1"/>
    <property type="molecule type" value="Genomic_DNA"/>
</dbReference>